<name>A0A3G2R6I8_9FIRM</name>
<reference evidence="2 3" key="1">
    <citation type="submission" date="2018-10" db="EMBL/GenBank/DDBJ databases">
        <authorList>
            <person name="Zhang X."/>
        </authorList>
    </citation>
    <scope>NUCLEOTIDE SEQUENCE [LARGE SCALE GENOMIC DNA]</scope>
    <source>
        <strain evidence="2 3">SK-G1</strain>
    </source>
</reference>
<sequence>MTKALSLLLLPIILISLLFEIAPEKAYGAGIIQESPDSGKKLVVMVILDRINIEDLAGDYPNIRRLMEKGASALMNTSTSVRMDHASSYLTIGAGTRAYAGGIDEAFGYNEEYGGQKAGKVFTNYTGIKPLRQKPGSAGYAQNNPGELETGPRDCSGSPGGNTEKSRHSGGGAGKCRFFR</sequence>
<evidence type="ECO:0008006" key="4">
    <source>
        <dbReference type="Google" id="ProtNLM"/>
    </source>
</evidence>
<feature type="region of interest" description="Disordered" evidence="1">
    <location>
        <begin position="133"/>
        <end position="180"/>
    </location>
</feature>
<dbReference type="EMBL" id="CP033169">
    <property type="protein sequence ID" value="AYO31070.1"/>
    <property type="molecule type" value="Genomic_DNA"/>
</dbReference>
<accession>A0A3G2R6I8</accession>
<keyword evidence="3" id="KW-1185">Reference proteome</keyword>
<dbReference type="Proteomes" id="UP000280960">
    <property type="component" value="Chromosome"/>
</dbReference>
<dbReference type="KEGG" id="bacg:D2962_11065"/>
<dbReference type="AlphaFoldDB" id="A0A3G2R6I8"/>
<evidence type="ECO:0000313" key="2">
    <source>
        <dbReference type="EMBL" id="AYO31070.1"/>
    </source>
</evidence>
<proteinExistence type="predicted"/>
<evidence type="ECO:0000256" key="1">
    <source>
        <dbReference type="SAM" id="MobiDB-lite"/>
    </source>
</evidence>
<organism evidence="2 3">
    <name type="scientific">Biomaibacter acetigenes</name>
    <dbReference type="NCBI Taxonomy" id="2316383"/>
    <lineage>
        <taxon>Bacteria</taxon>
        <taxon>Bacillati</taxon>
        <taxon>Bacillota</taxon>
        <taxon>Clostridia</taxon>
        <taxon>Thermosediminibacterales</taxon>
        <taxon>Tepidanaerobacteraceae</taxon>
        <taxon>Biomaibacter</taxon>
    </lineage>
</organism>
<evidence type="ECO:0000313" key="3">
    <source>
        <dbReference type="Proteomes" id="UP000280960"/>
    </source>
</evidence>
<protein>
    <recommendedName>
        <fullName evidence="4">Alkaline phosphatase family protein</fullName>
    </recommendedName>
</protein>
<gene>
    <name evidence="2" type="ORF">D2962_11065</name>
</gene>